<keyword evidence="4" id="KW-0186">Copper</keyword>
<evidence type="ECO:0000256" key="5">
    <source>
        <dbReference type="SAM" id="MobiDB-lite"/>
    </source>
</evidence>
<dbReference type="InterPro" id="IPR014756">
    <property type="entry name" value="Ig_E-set"/>
</dbReference>
<dbReference type="RefSeq" id="WP_368499881.1">
    <property type="nucleotide sequence ID" value="NZ_CP162512.1"/>
</dbReference>
<dbReference type="InterPro" id="IPR007348">
    <property type="entry name" value="CopC_dom"/>
</dbReference>
<evidence type="ECO:0000256" key="1">
    <source>
        <dbReference type="ARBA" id="ARBA00004196"/>
    </source>
</evidence>
<dbReference type="InterPro" id="IPR032694">
    <property type="entry name" value="CopC/D"/>
</dbReference>
<keyword evidence="6" id="KW-0472">Membrane</keyword>
<keyword evidence="6" id="KW-1133">Transmembrane helix</keyword>
<dbReference type="GO" id="GO:0042597">
    <property type="term" value="C:periplasmic space"/>
    <property type="evidence" value="ECO:0007669"/>
    <property type="project" value="InterPro"/>
</dbReference>
<dbReference type="GO" id="GO:0005886">
    <property type="term" value="C:plasma membrane"/>
    <property type="evidence" value="ECO:0007669"/>
    <property type="project" value="TreeGrafter"/>
</dbReference>
<comment type="subcellular location">
    <subcellularLocation>
        <location evidence="1">Cell envelope</location>
    </subcellularLocation>
</comment>
<feature type="compositionally biased region" description="Low complexity" evidence="5">
    <location>
        <begin position="144"/>
        <end position="164"/>
    </location>
</feature>
<dbReference type="Pfam" id="PF04234">
    <property type="entry name" value="CopC"/>
    <property type="match status" value="1"/>
</dbReference>
<feature type="compositionally biased region" description="Pro residues" evidence="5">
    <location>
        <begin position="133"/>
        <end position="143"/>
    </location>
</feature>
<accession>A0AB39BM69</accession>
<evidence type="ECO:0000256" key="3">
    <source>
        <dbReference type="ARBA" id="ARBA00022729"/>
    </source>
</evidence>
<dbReference type="AlphaFoldDB" id="A0AB39BM69"/>
<geneLocation type="plasmid" evidence="9">
    <name>unnamed1</name>
</geneLocation>
<sequence length="210" mass="21169">MTNTLRRRALAGAIATLAATAMLFTAAPAANAHDALASSTPAADEVISTPLTQVQLTFNEEPLAGFDTGIAIAVIDPAGTDISTGDVTIDASTLTKAVSPTTAGSYQVLWQTVSADGHPISGQYAFSYTVEPTPTPTATPTPTPTATAPATASTETPTPTPTAVSSGDAYDSLFPIALIGGIGVVILIVVIAIIASTRAKRRANSQDSAS</sequence>
<dbReference type="SUPFAM" id="SSF81296">
    <property type="entry name" value="E set domains"/>
    <property type="match status" value="1"/>
</dbReference>
<proteinExistence type="predicted"/>
<keyword evidence="6" id="KW-0812">Transmembrane</keyword>
<name>A0AB39BM69_9MICO</name>
<dbReference type="EMBL" id="CP162512">
    <property type="protein sequence ID" value="XDI07516.1"/>
    <property type="molecule type" value="Genomic_DNA"/>
</dbReference>
<keyword evidence="3 7" id="KW-0732">Signal</keyword>
<evidence type="ECO:0000256" key="4">
    <source>
        <dbReference type="ARBA" id="ARBA00023008"/>
    </source>
</evidence>
<evidence type="ECO:0000256" key="7">
    <source>
        <dbReference type="SAM" id="SignalP"/>
    </source>
</evidence>
<dbReference type="GO" id="GO:0030313">
    <property type="term" value="C:cell envelope"/>
    <property type="evidence" value="ECO:0007669"/>
    <property type="project" value="UniProtKB-SubCell"/>
</dbReference>
<protein>
    <submittedName>
        <fullName evidence="9">Copper resistance protein CopC</fullName>
    </submittedName>
</protein>
<dbReference type="PANTHER" id="PTHR34820:SF4">
    <property type="entry name" value="INNER MEMBRANE PROTEIN YEBZ"/>
    <property type="match status" value="1"/>
</dbReference>
<feature type="chain" id="PRO_5044272468" evidence="7">
    <location>
        <begin position="33"/>
        <end position="210"/>
    </location>
</feature>
<feature type="signal peptide" evidence="7">
    <location>
        <begin position="1"/>
        <end position="32"/>
    </location>
</feature>
<dbReference type="Gene3D" id="2.60.40.1220">
    <property type="match status" value="1"/>
</dbReference>
<dbReference type="GO" id="GO:0006825">
    <property type="term" value="P:copper ion transport"/>
    <property type="evidence" value="ECO:0007669"/>
    <property type="project" value="InterPro"/>
</dbReference>
<evidence type="ECO:0000313" key="9">
    <source>
        <dbReference type="EMBL" id="XDI07516.1"/>
    </source>
</evidence>
<dbReference type="PROSITE" id="PS51318">
    <property type="entry name" value="TAT"/>
    <property type="match status" value="1"/>
</dbReference>
<feature type="region of interest" description="Disordered" evidence="5">
    <location>
        <begin position="132"/>
        <end position="164"/>
    </location>
</feature>
<evidence type="ECO:0000259" key="8">
    <source>
        <dbReference type="Pfam" id="PF04234"/>
    </source>
</evidence>
<feature type="transmembrane region" description="Helical" evidence="6">
    <location>
        <begin position="173"/>
        <end position="195"/>
    </location>
</feature>
<dbReference type="InterPro" id="IPR006311">
    <property type="entry name" value="TAT_signal"/>
</dbReference>
<reference evidence="9" key="1">
    <citation type="submission" date="2024-05" db="EMBL/GenBank/DDBJ databases">
        <title>Herbiconiux sp. A18JL235.</title>
        <authorList>
            <person name="Zhang G."/>
        </authorList>
    </citation>
    <scope>NUCLEOTIDE SEQUENCE</scope>
    <source>
        <strain evidence="9">A18JL235</strain>
        <plasmid evidence="9">unnamed1</plasmid>
    </source>
</reference>
<evidence type="ECO:0000256" key="2">
    <source>
        <dbReference type="ARBA" id="ARBA00022723"/>
    </source>
</evidence>
<evidence type="ECO:0000256" key="6">
    <source>
        <dbReference type="SAM" id="Phobius"/>
    </source>
</evidence>
<dbReference type="InterPro" id="IPR014755">
    <property type="entry name" value="Cu-Rt/internalin_Ig-like"/>
</dbReference>
<keyword evidence="2" id="KW-0479">Metal-binding</keyword>
<keyword evidence="9" id="KW-0614">Plasmid</keyword>
<dbReference type="GO" id="GO:0046688">
    <property type="term" value="P:response to copper ion"/>
    <property type="evidence" value="ECO:0007669"/>
    <property type="project" value="InterPro"/>
</dbReference>
<dbReference type="GO" id="GO:0005507">
    <property type="term" value="F:copper ion binding"/>
    <property type="evidence" value="ECO:0007669"/>
    <property type="project" value="InterPro"/>
</dbReference>
<gene>
    <name evidence="9" type="ORF">ABFY20_19945</name>
</gene>
<dbReference type="PANTHER" id="PTHR34820">
    <property type="entry name" value="INNER MEMBRANE PROTEIN YEBZ"/>
    <property type="match status" value="1"/>
</dbReference>
<organism evidence="9">
    <name type="scientific">Herbiconiux sp. A18JL235</name>
    <dbReference type="NCBI Taxonomy" id="3152363"/>
    <lineage>
        <taxon>Bacteria</taxon>
        <taxon>Bacillati</taxon>
        <taxon>Actinomycetota</taxon>
        <taxon>Actinomycetes</taxon>
        <taxon>Micrococcales</taxon>
        <taxon>Microbacteriaceae</taxon>
        <taxon>Herbiconiux</taxon>
    </lineage>
</organism>
<feature type="domain" description="CopC" evidence="8">
    <location>
        <begin position="33"/>
        <end position="127"/>
    </location>
</feature>